<protein>
    <submittedName>
        <fullName evidence="1">Uncharacterized protein</fullName>
    </submittedName>
</protein>
<keyword evidence="2" id="KW-1185">Reference proteome</keyword>
<evidence type="ECO:0000313" key="2">
    <source>
        <dbReference type="Proteomes" id="UP000076408"/>
    </source>
</evidence>
<dbReference type="OMA" id="YRIGPLK"/>
<reference evidence="1" key="2">
    <citation type="submission" date="2020-05" db="UniProtKB">
        <authorList>
            <consortium name="EnsemblMetazoa"/>
        </authorList>
    </citation>
    <scope>IDENTIFICATION</scope>
    <source>
        <strain evidence="1">Indian</strain>
    </source>
</reference>
<dbReference type="EnsemblMetazoa" id="ASTEI09880-RA">
    <property type="protein sequence ID" value="ASTEI09880-PA"/>
    <property type="gene ID" value="ASTEI09880"/>
</dbReference>
<sequence length="282" mass="32122">MYHHRFTVRRFIALLVLYCCLEAACTERVAPATESVLADISPLTDALQGHVEKFKKLRDDLKALQNSKDSNNPLHFFRETMRIMEGLTSLGKDWKTIERLQNNPNREFETLLEEMDPVCGQRSPRTPFFEIKLRCSYTDLGGKPYYRIGPLKQEQLNLTPFTVTVYRDFLTPNEVKRANETRQIDPNVRRRLHTIVPNLFNVAVRAISQKGYNGSNVKHRGYSMMVYLESYINAGMTLFQGGTFTVAPTSGSVLVSRAHPSICPSGNSVNVITNFNVLSKKK</sequence>
<dbReference type="Proteomes" id="UP000076408">
    <property type="component" value="Unassembled WGS sequence"/>
</dbReference>
<dbReference type="AlphaFoldDB" id="A0A182YN44"/>
<dbReference type="VEuPathDB" id="VectorBase:ASTE003217"/>
<name>A0A182YN44_ANOST</name>
<dbReference type="VEuPathDB" id="VectorBase:ASTEI20_041364"/>
<dbReference type="STRING" id="30069.A0A182YN44"/>
<reference evidence="2" key="1">
    <citation type="journal article" date="2014" name="Genome Biol.">
        <title>Genome analysis of a major urban malaria vector mosquito, Anopheles stephensi.</title>
        <authorList>
            <person name="Jiang X."/>
            <person name="Peery A."/>
            <person name="Hall A.B."/>
            <person name="Sharma A."/>
            <person name="Chen X.G."/>
            <person name="Waterhouse R.M."/>
            <person name="Komissarov A."/>
            <person name="Riehle M.M."/>
            <person name="Shouche Y."/>
            <person name="Sharakhova M.V."/>
            <person name="Lawson D."/>
            <person name="Pakpour N."/>
            <person name="Arensburger P."/>
            <person name="Davidson V.L."/>
            <person name="Eiglmeier K."/>
            <person name="Emrich S."/>
            <person name="George P."/>
            <person name="Kennedy R.C."/>
            <person name="Mane S.P."/>
            <person name="Maslen G."/>
            <person name="Oringanje C."/>
            <person name="Qi Y."/>
            <person name="Settlage R."/>
            <person name="Tojo M."/>
            <person name="Tubio J.M."/>
            <person name="Unger M.F."/>
            <person name="Wang B."/>
            <person name="Vernick K.D."/>
            <person name="Ribeiro J.M."/>
            <person name="James A.A."/>
            <person name="Michel K."/>
            <person name="Riehle M.A."/>
            <person name="Luckhart S."/>
            <person name="Sharakhov I.V."/>
            <person name="Tu Z."/>
        </authorList>
    </citation>
    <scope>NUCLEOTIDE SEQUENCE [LARGE SCALE GENOMIC DNA]</scope>
    <source>
        <strain evidence="2">Indian</strain>
    </source>
</reference>
<proteinExistence type="predicted"/>
<accession>A0A182YN44</accession>
<organism evidence="1 2">
    <name type="scientific">Anopheles stephensi</name>
    <name type="common">Indo-Pakistan malaria mosquito</name>
    <dbReference type="NCBI Taxonomy" id="30069"/>
    <lineage>
        <taxon>Eukaryota</taxon>
        <taxon>Metazoa</taxon>
        <taxon>Ecdysozoa</taxon>
        <taxon>Arthropoda</taxon>
        <taxon>Hexapoda</taxon>
        <taxon>Insecta</taxon>
        <taxon>Pterygota</taxon>
        <taxon>Neoptera</taxon>
        <taxon>Endopterygota</taxon>
        <taxon>Diptera</taxon>
        <taxon>Nematocera</taxon>
        <taxon>Culicoidea</taxon>
        <taxon>Culicidae</taxon>
        <taxon>Anophelinae</taxon>
        <taxon>Anopheles</taxon>
    </lineage>
</organism>
<evidence type="ECO:0000313" key="1">
    <source>
        <dbReference type="EnsemblMetazoa" id="ASTEI09880-PA"/>
    </source>
</evidence>
<dbReference type="VEuPathDB" id="VectorBase:ASTEI09880"/>